<gene>
    <name evidence="8" type="ORF">FCI23_07755</name>
</gene>
<dbReference type="InterPro" id="IPR036388">
    <property type="entry name" value="WH-like_DNA-bd_sf"/>
</dbReference>
<dbReference type="Pfam" id="PF04539">
    <property type="entry name" value="Sigma70_r3"/>
    <property type="match status" value="1"/>
</dbReference>
<dbReference type="InterPro" id="IPR007627">
    <property type="entry name" value="RNA_pol_sigma70_r2"/>
</dbReference>
<dbReference type="PIRSF" id="PIRSF000770">
    <property type="entry name" value="RNA_pol_sigma-SigE/K"/>
    <property type="match status" value="1"/>
</dbReference>
<evidence type="ECO:0000259" key="7">
    <source>
        <dbReference type="Pfam" id="PF04545"/>
    </source>
</evidence>
<reference evidence="8 9" key="1">
    <citation type="submission" date="2019-04" db="EMBL/GenBank/DDBJ databases">
        <title>Streptomyces oryziradicis sp. nov., a novel actinomycete isolated from rhizosphere soil of rice (Oryza sativa L.).</title>
        <authorList>
            <person name="Li C."/>
        </authorList>
    </citation>
    <scope>NUCLEOTIDE SEQUENCE [LARGE SCALE GENOMIC DNA]</scope>
    <source>
        <strain evidence="8 9">NEAU-C40</strain>
    </source>
</reference>
<keyword evidence="9" id="KW-1185">Reference proteome</keyword>
<dbReference type="OrthoDB" id="9804285at2"/>
<proteinExistence type="predicted"/>
<dbReference type="SUPFAM" id="SSF88659">
    <property type="entry name" value="Sigma3 and sigma4 domains of RNA polymerase sigma factors"/>
    <property type="match status" value="2"/>
</dbReference>
<dbReference type="InterPro" id="IPR000943">
    <property type="entry name" value="RNA_pol_sigma70"/>
</dbReference>
<evidence type="ECO:0000256" key="1">
    <source>
        <dbReference type="ARBA" id="ARBA00023015"/>
    </source>
</evidence>
<dbReference type="Pfam" id="PF04545">
    <property type="entry name" value="Sigma70_r4"/>
    <property type="match status" value="1"/>
</dbReference>
<feature type="domain" description="RNA polymerase sigma-70 region 3" evidence="5">
    <location>
        <begin position="132"/>
        <end position="192"/>
    </location>
</feature>
<evidence type="ECO:0000313" key="8">
    <source>
        <dbReference type="EMBL" id="TKA12176.1"/>
    </source>
</evidence>
<dbReference type="Proteomes" id="UP000305778">
    <property type="component" value="Unassembled WGS sequence"/>
</dbReference>
<dbReference type="CDD" id="cd06171">
    <property type="entry name" value="Sigma70_r4"/>
    <property type="match status" value="1"/>
</dbReference>
<dbReference type="GO" id="GO:0006352">
    <property type="term" value="P:DNA-templated transcription initiation"/>
    <property type="evidence" value="ECO:0007669"/>
    <property type="project" value="InterPro"/>
</dbReference>
<dbReference type="InterPro" id="IPR013324">
    <property type="entry name" value="RNA_pol_sigma_r3/r4-like"/>
</dbReference>
<organism evidence="8 9">
    <name type="scientific">Actinacidiphila oryziradicis</name>
    <dbReference type="NCBI Taxonomy" id="2571141"/>
    <lineage>
        <taxon>Bacteria</taxon>
        <taxon>Bacillati</taxon>
        <taxon>Actinomycetota</taxon>
        <taxon>Actinomycetes</taxon>
        <taxon>Kitasatosporales</taxon>
        <taxon>Streptomycetaceae</taxon>
        <taxon>Actinacidiphila</taxon>
    </lineage>
</organism>
<comment type="caution">
    <text evidence="8">The sequence shown here is derived from an EMBL/GenBank/DDBJ whole genome shotgun (WGS) entry which is preliminary data.</text>
</comment>
<dbReference type="NCBIfam" id="TIGR02980">
    <property type="entry name" value="SigBFG"/>
    <property type="match status" value="1"/>
</dbReference>
<protein>
    <submittedName>
        <fullName evidence="8">SigB/SigF/SigG family RNA polymerase sigma factor</fullName>
    </submittedName>
</protein>
<name>A0A4U0SQE4_9ACTN</name>
<evidence type="ECO:0000259" key="6">
    <source>
        <dbReference type="Pfam" id="PF04542"/>
    </source>
</evidence>
<evidence type="ECO:0000256" key="2">
    <source>
        <dbReference type="ARBA" id="ARBA00023082"/>
    </source>
</evidence>
<dbReference type="InterPro" id="IPR014284">
    <property type="entry name" value="RNA_pol_sigma-70_dom"/>
</dbReference>
<feature type="domain" description="RNA polymerase sigma-70 region 4" evidence="7">
    <location>
        <begin position="216"/>
        <end position="264"/>
    </location>
</feature>
<keyword evidence="4" id="KW-0804">Transcription</keyword>
<keyword evidence="1" id="KW-0805">Transcription regulation</keyword>
<dbReference type="NCBIfam" id="TIGR02937">
    <property type="entry name" value="sigma70-ECF"/>
    <property type="match status" value="1"/>
</dbReference>
<dbReference type="EMBL" id="SUMC01000005">
    <property type="protein sequence ID" value="TKA12176.1"/>
    <property type="molecule type" value="Genomic_DNA"/>
</dbReference>
<dbReference type="PRINTS" id="PR00046">
    <property type="entry name" value="SIGMA70FCT"/>
</dbReference>
<sequence length="268" mass="29343">MGRREDIVDMSTGVATTDEARGLSKVMFARLGELEEGTPEFQYVRNTLIELNLTLVRYAARRFPSRSAQAEDIAQVGTIGLIKAVDRFDPARGVEFTTFALPTILGEIKRFFRDTSWAAHVPRRLQEARICLARAEESLGKSLGRDPTDAELADAMHITEAEVAEARAVADSAYTASSLDAVSTADDAEGTLGEHLGLTDPRMDRVDDLVSLKPLIASLGERDRAILAMRFGAELTQSEIADELGVSQMHVCRLLKRILATLREGLLA</sequence>
<dbReference type="InterPro" id="IPR013325">
    <property type="entry name" value="RNA_pol_sigma_r2"/>
</dbReference>
<dbReference type="PANTHER" id="PTHR30385:SF4">
    <property type="entry name" value="RNA POLYMERASE SIGMA-E FACTOR"/>
    <property type="match status" value="1"/>
</dbReference>
<dbReference type="GO" id="GO:0016987">
    <property type="term" value="F:sigma factor activity"/>
    <property type="evidence" value="ECO:0007669"/>
    <property type="project" value="UniProtKB-KW"/>
</dbReference>
<evidence type="ECO:0000256" key="3">
    <source>
        <dbReference type="ARBA" id="ARBA00023125"/>
    </source>
</evidence>
<accession>A0A4U0SQE4</accession>
<dbReference type="InterPro" id="IPR014322">
    <property type="entry name" value="RNA_pol_sigma-B/F/G"/>
</dbReference>
<dbReference type="GO" id="GO:0003677">
    <property type="term" value="F:DNA binding"/>
    <property type="evidence" value="ECO:0007669"/>
    <property type="project" value="UniProtKB-KW"/>
</dbReference>
<keyword evidence="3" id="KW-0238">DNA-binding</keyword>
<dbReference type="PANTHER" id="PTHR30385">
    <property type="entry name" value="SIGMA FACTOR F FLAGELLAR"/>
    <property type="match status" value="1"/>
</dbReference>
<evidence type="ECO:0000259" key="5">
    <source>
        <dbReference type="Pfam" id="PF04539"/>
    </source>
</evidence>
<dbReference type="InterPro" id="IPR007624">
    <property type="entry name" value="RNA_pol_sigma70_r3"/>
</dbReference>
<evidence type="ECO:0000256" key="4">
    <source>
        <dbReference type="ARBA" id="ARBA00023163"/>
    </source>
</evidence>
<dbReference type="SUPFAM" id="SSF88946">
    <property type="entry name" value="Sigma2 domain of RNA polymerase sigma factors"/>
    <property type="match status" value="1"/>
</dbReference>
<dbReference type="AlphaFoldDB" id="A0A4U0SQE4"/>
<keyword evidence="2" id="KW-0731">Sigma factor</keyword>
<dbReference type="Gene3D" id="1.10.10.10">
    <property type="entry name" value="Winged helix-like DNA-binding domain superfamily/Winged helix DNA-binding domain"/>
    <property type="match status" value="2"/>
</dbReference>
<dbReference type="Pfam" id="PF04542">
    <property type="entry name" value="Sigma70_r2"/>
    <property type="match status" value="1"/>
</dbReference>
<feature type="domain" description="RNA polymerase sigma-70 region 2" evidence="6">
    <location>
        <begin position="48"/>
        <end position="117"/>
    </location>
</feature>
<dbReference type="InterPro" id="IPR007630">
    <property type="entry name" value="RNA_pol_sigma70_r4"/>
</dbReference>
<dbReference type="Gene3D" id="1.20.120.1810">
    <property type="match status" value="1"/>
</dbReference>
<evidence type="ECO:0000313" key="9">
    <source>
        <dbReference type="Proteomes" id="UP000305778"/>
    </source>
</evidence>